<keyword evidence="1" id="KW-0812">Transmembrane</keyword>
<gene>
    <name evidence="2" type="ORF">HNAJ_LOCUS169</name>
</gene>
<keyword evidence="1" id="KW-1133">Transmembrane helix</keyword>
<keyword evidence="1" id="KW-0472">Membrane</keyword>
<dbReference type="AlphaFoldDB" id="A0A0R3T056"/>
<sequence>MPIFPVNGPHVCPLCPDKRSYKFDSSLRKHLRLYHPNYKRRTSAATQHLSEQEGEGRRVEIARDESEKTDVIFAIVWCILVLKYPVLIPAVSTVIAMEFWKLLRAEGCQSEGKSSMALTKFQFTKLMNNYEVITAVDEAVLSDDAEIGKEISSVLLKVYIMKPREKSISAPPTSQPCGVYLRELDKYL</sequence>
<proteinExistence type="predicted"/>
<organism evidence="4">
    <name type="scientific">Rodentolepis nana</name>
    <name type="common">Dwarf tapeworm</name>
    <name type="synonym">Hymenolepis nana</name>
    <dbReference type="NCBI Taxonomy" id="102285"/>
    <lineage>
        <taxon>Eukaryota</taxon>
        <taxon>Metazoa</taxon>
        <taxon>Spiralia</taxon>
        <taxon>Lophotrochozoa</taxon>
        <taxon>Platyhelminthes</taxon>
        <taxon>Cestoda</taxon>
        <taxon>Eucestoda</taxon>
        <taxon>Cyclophyllidea</taxon>
        <taxon>Hymenolepididae</taxon>
        <taxon>Rodentolepis</taxon>
    </lineage>
</organism>
<dbReference type="WBParaSite" id="HNAJ_0000016801-mRNA-1">
    <property type="protein sequence ID" value="HNAJ_0000016801-mRNA-1"/>
    <property type="gene ID" value="HNAJ_0000016801"/>
</dbReference>
<feature type="transmembrane region" description="Helical" evidence="1">
    <location>
        <begin position="71"/>
        <end position="96"/>
    </location>
</feature>
<name>A0A0R3T056_RODNA</name>
<dbReference type="OrthoDB" id="7295497at2759"/>
<reference evidence="4" key="1">
    <citation type="submission" date="2017-02" db="UniProtKB">
        <authorList>
            <consortium name="WormBaseParasite"/>
        </authorList>
    </citation>
    <scope>IDENTIFICATION</scope>
</reference>
<evidence type="ECO:0000313" key="3">
    <source>
        <dbReference type="Proteomes" id="UP000278807"/>
    </source>
</evidence>
<protein>
    <submittedName>
        <fullName evidence="4">C2H2-type domain-containing protein</fullName>
    </submittedName>
</protein>
<evidence type="ECO:0000313" key="2">
    <source>
        <dbReference type="EMBL" id="VDN96028.1"/>
    </source>
</evidence>
<dbReference type="STRING" id="102285.A0A0R3T056"/>
<evidence type="ECO:0000256" key="1">
    <source>
        <dbReference type="SAM" id="Phobius"/>
    </source>
</evidence>
<dbReference type="Proteomes" id="UP000278807">
    <property type="component" value="Unassembled WGS sequence"/>
</dbReference>
<keyword evidence="3" id="KW-1185">Reference proteome</keyword>
<accession>A0A0R3T056</accession>
<evidence type="ECO:0000313" key="4">
    <source>
        <dbReference type="WBParaSite" id="HNAJ_0000016801-mRNA-1"/>
    </source>
</evidence>
<reference evidence="2 3" key="2">
    <citation type="submission" date="2018-11" db="EMBL/GenBank/DDBJ databases">
        <authorList>
            <consortium name="Pathogen Informatics"/>
        </authorList>
    </citation>
    <scope>NUCLEOTIDE SEQUENCE [LARGE SCALE GENOMIC DNA]</scope>
</reference>
<dbReference type="EMBL" id="UZAE01000035">
    <property type="protein sequence ID" value="VDN96028.1"/>
    <property type="molecule type" value="Genomic_DNA"/>
</dbReference>